<dbReference type="Proteomes" id="UP001227126">
    <property type="component" value="Unassembled WGS sequence"/>
</dbReference>
<dbReference type="InterPro" id="IPR023631">
    <property type="entry name" value="Amidase_dom"/>
</dbReference>
<comment type="caution">
    <text evidence="3">The sequence shown here is derived from an EMBL/GenBank/DDBJ whole genome shotgun (WGS) entry which is preliminary data.</text>
</comment>
<evidence type="ECO:0000313" key="4">
    <source>
        <dbReference type="Proteomes" id="UP001227126"/>
    </source>
</evidence>
<dbReference type="PANTHER" id="PTHR42678">
    <property type="entry name" value="AMIDASE"/>
    <property type="match status" value="1"/>
</dbReference>
<dbReference type="EMBL" id="JASNJE010000034">
    <property type="protein sequence ID" value="MDK3075293.1"/>
    <property type="molecule type" value="Genomic_DNA"/>
</dbReference>
<proteinExistence type="predicted"/>
<organism evidence="3 4">
    <name type="scientific">Sedimentitalea xiamensis</name>
    <dbReference type="NCBI Taxonomy" id="3050037"/>
    <lineage>
        <taxon>Bacteria</taxon>
        <taxon>Pseudomonadati</taxon>
        <taxon>Pseudomonadota</taxon>
        <taxon>Alphaproteobacteria</taxon>
        <taxon>Rhodobacterales</taxon>
        <taxon>Paracoccaceae</taxon>
        <taxon>Sedimentitalea</taxon>
    </lineage>
</organism>
<evidence type="ECO:0000259" key="2">
    <source>
        <dbReference type="Pfam" id="PF01425"/>
    </source>
</evidence>
<keyword evidence="4" id="KW-1185">Reference proteome</keyword>
<sequence length="531" mass="54236">MTTKVLRFITLPLAACVVALCPVATLAQDDGQMPRLRPLEFPALPEGTPALPDDIVATLDQVLPTLTIPELQGFMEDGQLTSMILTRYYLERIEALDERYRTYIEINPAALEEAAAADARRAEGGGLGPLDGIPVSLKDNIGTAAPMHTTAGAEILLDYTPEADAPLVQQLRAGGAVILGKANLSEFAGAISLGLILGGSTAVAGQGINPHGPFATGGSSSGSAGAVSANLTVVSVGSETSGSLIAPSAWQSVVGMKPSRDLISGEGVIPLLSNNDSPGPIARTVTDAALLLGVIDTAEVDYGAGLSTDALKGVTVGVLSSELAAQPGNADLLQRIAATLTLTGAEVVPASLAGWQSALSAFDLFLAGGIRYEMTAFVGTVVPEIDGPEALVAYYATAPETRAPFGSDLLAGKVSQAAELPEDDFRSLGPTLTANATQLLEAAFAASGAEALVSIDNDHAQVYATAGYPAITVPLGARSAGGLMAALGRESAGMPVGVTLIGKQGEDAALLGYAYAFEQASNYRLVPEIER</sequence>
<accession>A0ABT7FJH2</accession>
<dbReference type="RefSeq" id="WP_284487219.1">
    <property type="nucleotide sequence ID" value="NZ_JASNJE010000034.1"/>
</dbReference>
<reference evidence="3 4" key="1">
    <citation type="submission" date="2023-05" db="EMBL/GenBank/DDBJ databases">
        <title>Sedimentitalea sp. nov. JM2-8.</title>
        <authorList>
            <person name="Huang J."/>
        </authorList>
    </citation>
    <scope>NUCLEOTIDE SEQUENCE [LARGE SCALE GENOMIC DNA]</scope>
    <source>
        <strain evidence="3 4">JM2-8</strain>
    </source>
</reference>
<gene>
    <name evidence="3" type="ORF">QO034_19615</name>
</gene>
<dbReference type="PANTHER" id="PTHR42678:SF34">
    <property type="entry name" value="OS04G0183300 PROTEIN"/>
    <property type="match status" value="1"/>
</dbReference>
<feature type="chain" id="PRO_5046115845" evidence="1">
    <location>
        <begin position="28"/>
        <end position="531"/>
    </location>
</feature>
<feature type="domain" description="Amidase" evidence="2">
    <location>
        <begin position="85"/>
        <end position="362"/>
    </location>
</feature>
<keyword evidence="1" id="KW-0732">Signal</keyword>
<dbReference type="InterPro" id="IPR036928">
    <property type="entry name" value="AS_sf"/>
</dbReference>
<evidence type="ECO:0000256" key="1">
    <source>
        <dbReference type="SAM" id="SignalP"/>
    </source>
</evidence>
<feature type="signal peptide" evidence="1">
    <location>
        <begin position="1"/>
        <end position="27"/>
    </location>
</feature>
<dbReference type="Gene3D" id="3.90.1300.10">
    <property type="entry name" value="Amidase signature (AS) domain"/>
    <property type="match status" value="1"/>
</dbReference>
<dbReference type="SUPFAM" id="SSF75304">
    <property type="entry name" value="Amidase signature (AS) enzymes"/>
    <property type="match status" value="1"/>
</dbReference>
<dbReference type="Pfam" id="PF01425">
    <property type="entry name" value="Amidase"/>
    <property type="match status" value="1"/>
</dbReference>
<evidence type="ECO:0000313" key="3">
    <source>
        <dbReference type="EMBL" id="MDK3075293.1"/>
    </source>
</evidence>
<protein>
    <submittedName>
        <fullName evidence="3">Amidase family protein</fullName>
    </submittedName>
</protein>
<name>A0ABT7FJH2_9RHOB</name>